<evidence type="ECO:0008006" key="4">
    <source>
        <dbReference type="Google" id="ProtNLM"/>
    </source>
</evidence>
<protein>
    <recommendedName>
        <fullName evidence="4">2-acyl-glycerophospho-ethanolamine acyltransferase</fullName>
    </recommendedName>
</protein>
<comment type="caution">
    <text evidence="2">The sequence shown here is derived from an EMBL/GenBank/DDBJ whole genome shotgun (WGS) entry which is preliminary data.</text>
</comment>
<name>A0A0G8EHA0_BACCE</name>
<feature type="transmembrane region" description="Helical" evidence="1">
    <location>
        <begin position="12"/>
        <end position="33"/>
    </location>
</feature>
<dbReference type="AlphaFoldDB" id="A0A0G8EHA0"/>
<dbReference type="EMBL" id="LCYI01000051">
    <property type="protein sequence ID" value="KLA23601.1"/>
    <property type="molecule type" value="Genomic_DNA"/>
</dbReference>
<feature type="transmembrane region" description="Helical" evidence="1">
    <location>
        <begin position="75"/>
        <end position="97"/>
    </location>
</feature>
<dbReference type="PATRIC" id="fig|1396.428.peg.1766"/>
<evidence type="ECO:0000256" key="1">
    <source>
        <dbReference type="SAM" id="Phobius"/>
    </source>
</evidence>
<feature type="transmembrane region" description="Helical" evidence="1">
    <location>
        <begin position="45"/>
        <end position="63"/>
    </location>
</feature>
<organism evidence="2 3">
    <name type="scientific">Bacillus cereus</name>
    <dbReference type="NCBI Taxonomy" id="1396"/>
    <lineage>
        <taxon>Bacteria</taxon>
        <taxon>Bacillati</taxon>
        <taxon>Bacillota</taxon>
        <taxon>Bacilli</taxon>
        <taxon>Bacillales</taxon>
        <taxon>Bacillaceae</taxon>
        <taxon>Bacillus</taxon>
        <taxon>Bacillus cereus group</taxon>
    </lineage>
</organism>
<sequence length="105" mass="11794">MKRENLKIFTKISFLIALATISIIPISLCISALTSNANVESILKVFISVTFFASLFAVPLSFISMFSKEKLVIRIFALFVNSLPIGLFTYAFILEFIDEFFQTAP</sequence>
<evidence type="ECO:0000313" key="3">
    <source>
        <dbReference type="Proteomes" id="UP000035214"/>
    </source>
</evidence>
<keyword evidence="1" id="KW-0472">Membrane</keyword>
<keyword evidence="1" id="KW-1133">Transmembrane helix</keyword>
<proteinExistence type="predicted"/>
<accession>A0A0G8EHA0</accession>
<evidence type="ECO:0000313" key="2">
    <source>
        <dbReference type="EMBL" id="KLA23601.1"/>
    </source>
</evidence>
<gene>
    <name evidence="2" type="ORF">B4077_2857</name>
</gene>
<keyword evidence="1" id="KW-0812">Transmembrane</keyword>
<reference evidence="2 3" key="1">
    <citation type="submission" date="2015-04" db="EMBL/GenBank/DDBJ databases">
        <title>Draft Genome Sequences of Eight Spore-Forming Food Isolates of Bacillus cereus Genome sequencing.</title>
        <authorList>
            <person name="Krawcyk A.O."/>
            <person name="de Jong A."/>
            <person name="Eijlander R.T."/>
            <person name="Berendsen E.M."/>
            <person name="Holsappel S."/>
            <person name="Wells-Bennik M."/>
            <person name="Kuipers O.P."/>
        </authorList>
    </citation>
    <scope>NUCLEOTIDE SEQUENCE [LARGE SCALE GENOMIC DNA]</scope>
    <source>
        <strain evidence="2 3">B4077</strain>
    </source>
</reference>
<dbReference type="Proteomes" id="UP000035214">
    <property type="component" value="Unassembled WGS sequence"/>
</dbReference>